<keyword evidence="6" id="KW-1185">Reference proteome</keyword>
<dbReference type="GeneID" id="54563898"/>
<dbReference type="PROSITE" id="PS00941">
    <property type="entry name" value="CARBOXYLESTERASE_B_2"/>
    <property type="match status" value="1"/>
</dbReference>
<evidence type="ECO:0000313" key="5">
    <source>
        <dbReference type="EMBL" id="KAF2165652.1"/>
    </source>
</evidence>
<dbReference type="InterPro" id="IPR019819">
    <property type="entry name" value="Carboxylesterase_B_CS"/>
</dbReference>
<proteinExistence type="inferred from homology"/>
<dbReference type="InterPro" id="IPR050654">
    <property type="entry name" value="AChE-related_enzymes"/>
</dbReference>
<dbReference type="OrthoDB" id="408631at2759"/>
<dbReference type="RefSeq" id="XP_033666541.1">
    <property type="nucleotide sequence ID" value="XM_033810626.1"/>
</dbReference>
<gene>
    <name evidence="5" type="ORF">M409DRAFT_36853</name>
</gene>
<evidence type="ECO:0000259" key="4">
    <source>
        <dbReference type="Pfam" id="PF00135"/>
    </source>
</evidence>
<dbReference type="PANTHER" id="PTHR43918:SF4">
    <property type="entry name" value="CARBOXYLIC ESTER HYDROLASE"/>
    <property type="match status" value="1"/>
</dbReference>
<dbReference type="Gene3D" id="3.40.50.1820">
    <property type="entry name" value="alpha/beta hydrolase"/>
    <property type="match status" value="1"/>
</dbReference>
<dbReference type="InterPro" id="IPR002018">
    <property type="entry name" value="CarbesteraseB"/>
</dbReference>
<dbReference type="Proteomes" id="UP000799537">
    <property type="component" value="Unassembled WGS sequence"/>
</dbReference>
<dbReference type="PROSITE" id="PS00122">
    <property type="entry name" value="CARBOXYLESTERASE_B_1"/>
    <property type="match status" value="1"/>
</dbReference>
<evidence type="ECO:0000256" key="1">
    <source>
        <dbReference type="ARBA" id="ARBA00005964"/>
    </source>
</evidence>
<feature type="signal peptide" evidence="3">
    <location>
        <begin position="1"/>
        <end position="17"/>
    </location>
</feature>
<evidence type="ECO:0000256" key="3">
    <source>
        <dbReference type="RuleBase" id="RU361235"/>
    </source>
</evidence>
<dbReference type="Pfam" id="PF00135">
    <property type="entry name" value="COesterase"/>
    <property type="match status" value="1"/>
</dbReference>
<dbReference type="EC" id="3.1.1.-" evidence="3"/>
<accession>A0A6A6CI71</accession>
<organism evidence="5 6">
    <name type="scientific">Zasmidium cellare ATCC 36951</name>
    <dbReference type="NCBI Taxonomy" id="1080233"/>
    <lineage>
        <taxon>Eukaryota</taxon>
        <taxon>Fungi</taxon>
        <taxon>Dikarya</taxon>
        <taxon>Ascomycota</taxon>
        <taxon>Pezizomycotina</taxon>
        <taxon>Dothideomycetes</taxon>
        <taxon>Dothideomycetidae</taxon>
        <taxon>Mycosphaerellales</taxon>
        <taxon>Mycosphaerellaceae</taxon>
        <taxon>Zasmidium</taxon>
    </lineage>
</organism>
<dbReference type="SUPFAM" id="SSF53474">
    <property type="entry name" value="alpha/beta-Hydrolases"/>
    <property type="match status" value="1"/>
</dbReference>
<evidence type="ECO:0000256" key="2">
    <source>
        <dbReference type="ARBA" id="ARBA00022801"/>
    </source>
</evidence>
<keyword evidence="2 3" id="KW-0378">Hydrolase</keyword>
<dbReference type="EMBL" id="ML993599">
    <property type="protein sequence ID" value="KAF2165652.1"/>
    <property type="molecule type" value="Genomic_DNA"/>
</dbReference>
<protein>
    <recommendedName>
        <fullName evidence="3">Carboxylic ester hydrolase</fullName>
        <ecNumber evidence="3">3.1.1.-</ecNumber>
    </recommendedName>
</protein>
<dbReference type="AlphaFoldDB" id="A0A6A6CI71"/>
<evidence type="ECO:0000313" key="6">
    <source>
        <dbReference type="Proteomes" id="UP000799537"/>
    </source>
</evidence>
<name>A0A6A6CI71_ZASCE</name>
<dbReference type="GO" id="GO:0052689">
    <property type="term" value="F:carboxylic ester hydrolase activity"/>
    <property type="evidence" value="ECO:0007669"/>
    <property type="project" value="TreeGrafter"/>
</dbReference>
<dbReference type="PANTHER" id="PTHR43918">
    <property type="entry name" value="ACETYLCHOLINESTERASE"/>
    <property type="match status" value="1"/>
</dbReference>
<feature type="domain" description="Carboxylesterase type B" evidence="4">
    <location>
        <begin position="43"/>
        <end position="542"/>
    </location>
</feature>
<dbReference type="InterPro" id="IPR019826">
    <property type="entry name" value="Carboxylesterase_B_AS"/>
</dbReference>
<comment type="similarity">
    <text evidence="1 3">Belongs to the type-B carboxylesterase/lipase family.</text>
</comment>
<dbReference type="InterPro" id="IPR029058">
    <property type="entry name" value="AB_hydrolase_fold"/>
</dbReference>
<keyword evidence="3" id="KW-0732">Signal</keyword>
<sequence length="560" mass="60968">MLSLTTTALLLASTASSLPQWGWPGHGPPHSPGHNHGSPITTTVNLGYSTYEGTRLSPANVLQYLGISFAAPPLGNLRWRAPQDPVHKTGVQPADAFQPTCLGYFGGGLSDSVNEDCLYLNVFAPANATTESKLPVWFFIQGGGYAGDTDQNFNFTEVVERSGYGMIAVQINYRVGAFGFLASEKVRGDGDLNVGLLDQRKAMHWVQQYIHLQFGGDPEHVVIHGDSAGAGSVAFHLTAYGGRDDHLFVGGISESPFWPTHRTVPEMEFQFERFAQNVSCDPAEGIDVMACLRSKDTATLQGADVTSPFPDAPSTPNPSWYFLPVIDSTFSTDYLYNLFEQGKLVRVPLIVGDDTDEGTGFAINANTSSDFLNFMDANYPKLGNSTLQKISRAYPENGFGAPIAHGPYFPAAAAAYGEATFICPGIQMASSLAKYNSAAKTWNYRYNVQDQALIAAGLGVPHVSEKPAIWGPNNAGACGDPCSYLTYNANIVPVMMSYWISFILTLDPNTYKVRQAPEWQPWQKVQRLVIQTNASRMENIPSAQLQRCELWEGLATVTEQ</sequence>
<reference evidence="5" key="1">
    <citation type="journal article" date="2020" name="Stud. Mycol.">
        <title>101 Dothideomycetes genomes: a test case for predicting lifestyles and emergence of pathogens.</title>
        <authorList>
            <person name="Haridas S."/>
            <person name="Albert R."/>
            <person name="Binder M."/>
            <person name="Bloem J."/>
            <person name="Labutti K."/>
            <person name="Salamov A."/>
            <person name="Andreopoulos B."/>
            <person name="Baker S."/>
            <person name="Barry K."/>
            <person name="Bills G."/>
            <person name="Bluhm B."/>
            <person name="Cannon C."/>
            <person name="Castanera R."/>
            <person name="Culley D."/>
            <person name="Daum C."/>
            <person name="Ezra D."/>
            <person name="Gonzalez J."/>
            <person name="Henrissat B."/>
            <person name="Kuo A."/>
            <person name="Liang C."/>
            <person name="Lipzen A."/>
            <person name="Lutzoni F."/>
            <person name="Magnuson J."/>
            <person name="Mondo S."/>
            <person name="Nolan M."/>
            <person name="Ohm R."/>
            <person name="Pangilinan J."/>
            <person name="Park H.-J."/>
            <person name="Ramirez L."/>
            <person name="Alfaro M."/>
            <person name="Sun H."/>
            <person name="Tritt A."/>
            <person name="Yoshinaga Y."/>
            <person name="Zwiers L.-H."/>
            <person name="Turgeon B."/>
            <person name="Goodwin S."/>
            <person name="Spatafora J."/>
            <person name="Crous P."/>
            <person name="Grigoriev I."/>
        </authorList>
    </citation>
    <scope>NUCLEOTIDE SEQUENCE</scope>
    <source>
        <strain evidence="5">ATCC 36951</strain>
    </source>
</reference>
<feature type="chain" id="PRO_5025709602" description="Carboxylic ester hydrolase" evidence="3">
    <location>
        <begin position="18"/>
        <end position="560"/>
    </location>
</feature>